<evidence type="ECO:0000313" key="1">
    <source>
        <dbReference type="EMBL" id="CUN10063.1"/>
    </source>
</evidence>
<dbReference type="EMBL" id="CYXX01000013">
    <property type="protein sequence ID" value="CUN10063.1"/>
    <property type="molecule type" value="Genomic_DNA"/>
</dbReference>
<accession>A0A173U4Q5</accession>
<evidence type="ECO:0008006" key="3">
    <source>
        <dbReference type="Google" id="ProtNLM"/>
    </source>
</evidence>
<sequence length="52" mass="6171">MASYHDFAEKFESGMKIMEIVNEGAISRRTAYRYKAYYDELKKTGERENGRE</sequence>
<gene>
    <name evidence="1" type="ORF">ERS852444_01872</name>
</gene>
<name>A0A173U4Q5_9FIRM</name>
<reference evidence="1 2" key="1">
    <citation type="submission" date="2015-09" db="EMBL/GenBank/DDBJ databases">
        <authorList>
            <consortium name="Pathogen Informatics"/>
        </authorList>
    </citation>
    <scope>NUCLEOTIDE SEQUENCE [LARGE SCALE GENOMIC DNA]</scope>
    <source>
        <strain evidence="1 2">2789STDY5608887</strain>
    </source>
</reference>
<protein>
    <recommendedName>
        <fullName evidence="3">Resolvase</fullName>
    </recommendedName>
</protein>
<proteinExistence type="predicted"/>
<organism evidence="1 2">
    <name type="scientific">Roseburia inulinivorans</name>
    <dbReference type="NCBI Taxonomy" id="360807"/>
    <lineage>
        <taxon>Bacteria</taxon>
        <taxon>Bacillati</taxon>
        <taxon>Bacillota</taxon>
        <taxon>Clostridia</taxon>
        <taxon>Lachnospirales</taxon>
        <taxon>Lachnospiraceae</taxon>
        <taxon>Roseburia</taxon>
    </lineage>
</organism>
<dbReference type="RefSeq" id="WP_156333833.1">
    <property type="nucleotide sequence ID" value="NZ_CYXX01000013.1"/>
</dbReference>
<evidence type="ECO:0000313" key="2">
    <source>
        <dbReference type="Proteomes" id="UP000095453"/>
    </source>
</evidence>
<dbReference type="Proteomes" id="UP000095453">
    <property type="component" value="Unassembled WGS sequence"/>
</dbReference>
<dbReference type="AlphaFoldDB" id="A0A173U4Q5"/>